<dbReference type="Gene3D" id="3.10.129.10">
    <property type="entry name" value="Hotdog Thioesterase"/>
    <property type="match status" value="1"/>
</dbReference>
<evidence type="ECO:0000313" key="10">
    <source>
        <dbReference type="EMBL" id="MFD1418977.1"/>
    </source>
</evidence>
<dbReference type="CDD" id="cd00586">
    <property type="entry name" value="4HBT"/>
    <property type="match status" value="1"/>
</dbReference>
<dbReference type="PANTHER" id="PTHR31727">
    <property type="entry name" value="OLEOYL-ACYL CARRIER PROTEIN THIOESTERASE 1, CHLOROPLASTIC"/>
    <property type="match status" value="1"/>
</dbReference>
<comment type="similarity">
    <text evidence="1">Belongs to the acyl-ACP thioesterase family.</text>
</comment>
<evidence type="ECO:0000256" key="2">
    <source>
        <dbReference type="ARBA" id="ARBA00022516"/>
    </source>
</evidence>
<evidence type="ECO:0000256" key="3">
    <source>
        <dbReference type="ARBA" id="ARBA00022801"/>
    </source>
</evidence>
<gene>
    <name evidence="10" type="ORF">ACFQ42_09490</name>
</gene>
<dbReference type="InterPro" id="IPR002864">
    <property type="entry name" value="Acyl-ACP_thioesterase_NHD"/>
</dbReference>
<keyword evidence="4" id="KW-0276">Fatty acid metabolism</keyword>
<feature type="domain" description="Acyl-ACP thioesterase N-terminal hotdog" evidence="8">
    <location>
        <begin position="8"/>
        <end position="134"/>
    </location>
</feature>
<organism evidence="10 11">
    <name type="scientific">Companilactobacillus keshanensis</name>
    <dbReference type="NCBI Taxonomy" id="2486003"/>
    <lineage>
        <taxon>Bacteria</taxon>
        <taxon>Bacillati</taxon>
        <taxon>Bacillota</taxon>
        <taxon>Bacilli</taxon>
        <taxon>Lactobacillales</taxon>
        <taxon>Lactobacillaceae</taxon>
        <taxon>Companilactobacillus</taxon>
    </lineage>
</organism>
<evidence type="ECO:0000256" key="1">
    <source>
        <dbReference type="ARBA" id="ARBA00006500"/>
    </source>
</evidence>
<keyword evidence="7" id="KW-0275">Fatty acid biosynthesis</keyword>
<evidence type="ECO:0000259" key="9">
    <source>
        <dbReference type="Pfam" id="PF20791"/>
    </source>
</evidence>
<dbReference type="Pfam" id="PF20791">
    <property type="entry name" value="Acyl-ACP_TE_C"/>
    <property type="match status" value="1"/>
</dbReference>
<keyword evidence="5" id="KW-0809">Transit peptide</keyword>
<dbReference type="SUPFAM" id="SSF54637">
    <property type="entry name" value="Thioesterase/thiol ester dehydrase-isomerase"/>
    <property type="match status" value="2"/>
</dbReference>
<dbReference type="InterPro" id="IPR029069">
    <property type="entry name" value="HotDog_dom_sf"/>
</dbReference>
<evidence type="ECO:0000256" key="5">
    <source>
        <dbReference type="ARBA" id="ARBA00022946"/>
    </source>
</evidence>
<reference evidence="11" key="1">
    <citation type="journal article" date="2019" name="Int. J. Syst. Evol. Microbiol.">
        <title>The Global Catalogue of Microorganisms (GCM) 10K type strain sequencing project: providing services to taxonomists for standard genome sequencing and annotation.</title>
        <authorList>
            <consortium name="The Broad Institute Genomics Platform"/>
            <consortium name="The Broad Institute Genome Sequencing Center for Infectious Disease"/>
            <person name="Wu L."/>
            <person name="Ma J."/>
        </authorList>
    </citation>
    <scope>NUCLEOTIDE SEQUENCE [LARGE SCALE GENOMIC DNA]</scope>
    <source>
        <strain evidence="11">CCM 8936</strain>
    </source>
</reference>
<name>A0ABW4BUW8_9LACO</name>
<evidence type="ECO:0000256" key="4">
    <source>
        <dbReference type="ARBA" id="ARBA00022832"/>
    </source>
</evidence>
<accession>A0ABW4BUW8</accession>
<feature type="domain" description="Acyl-ACP thioesterase-like C-terminal" evidence="9">
    <location>
        <begin position="159"/>
        <end position="247"/>
    </location>
</feature>
<comment type="caution">
    <text evidence="10">The sequence shown here is derived from an EMBL/GenBank/DDBJ whole genome shotgun (WGS) entry which is preliminary data.</text>
</comment>
<keyword evidence="11" id="KW-1185">Reference proteome</keyword>
<keyword evidence="2" id="KW-0444">Lipid biosynthesis</keyword>
<keyword evidence="6" id="KW-0443">Lipid metabolism</keyword>
<evidence type="ECO:0000259" key="8">
    <source>
        <dbReference type="Pfam" id="PF01643"/>
    </source>
</evidence>
<proteinExistence type="inferred from homology"/>
<dbReference type="InterPro" id="IPR049427">
    <property type="entry name" value="Acyl-ACP_TE_C"/>
</dbReference>
<sequence>MNKLSEEQIFSQEMEFPFYFANLTGDMRLSSLVDAMLLTSEKQLHQSDSDSSEMVKRGLGWVVVQYHMDIKSMPQLGQRLNVRTRATSYNKYFFYRDFWIDDLDGNNMVKLESAFVIIDVKERKMVSAADKLTDMFGAEEITKIKRFPRVKAPKEYDIKRDQQIGYYNIDVNRHVNNSYYFDWMVDSLGIEFVEKHRVKTMDIKYEKELDITSNPEVFAKISDDGLETTHWIQNGNDLNVVAHMTWEDK</sequence>
<dbReference type="Pfam" id="PF01643">
    <property type="entry name" value="Acyl-ACP_TE"/>
    <property type="match status" value="1"/>
</dbReference>
<dbReference type="PANTHER" id="PTHR31727:SF6">
    <property type="entry name" value="OLEOYL-ACYL CARRIER PROTEIN THIOESTERASE 1, CHLOROPLASTIC"/>
    <property type="match status" value="1"/>
</dbReference>
<dbReference type="Proteomes" id="UP001597251">
    <property type="component" value="Unassembled WGS sequence"/>
</dbReference>
<evidence type="ECO:0000313" key="11">
    <source>
        <dbReference type="Proteomes" id="UP001597251"/>
    </source>
</evidence>
<keyword evidence="3" id="KW-0378">Hydrolase</keyword>
<dbReference type="EMBL" id="JBHTOI010000047">
    <property type="protein sequence ID" value="MFD1418977.1"/>
    <property type="molecule type" value="Genomic_DNA"/>
</dbReference>
<dbReference type="RefSeq" id="WP_125676237.1">
    <property type="nucleotide sequence ID" value="NZ_JBHTOI010000047.1"/>
</dbReference>
<evidence type="ECO:0000256" key="6">
    <source>
        <dbReference type="ARBA" id="ARBA00023098"/>
    </source>
</evidence>
<evidence type="ECO:0000256" key="7">
    <source>
        <dbReference type="ARBA" id="ARBA00023160"/>
    </source>
</evidence>
<protein>
    <submittedName>
        <fullName evidence="10">Acyl-[acyl-carrier-protein] thioesterase</fullName>
    </submittedName>
</protein>
<dbReference type="InterPro" id="IPR045023">
    <property type="entry name" value="FATA/B"/>
</dbReference>